<dbReference type="Proteomes" id="UP000036520">
    <property type="component" value="Chromosome"/>
</dbReference>
<keyword evidence="3" id="KW-1185">Reference proteome</keyword>
<dbReference type="Gene3D" id="1.25.40.390">
    <property type="match status" value="1"/>
</dbReference>
<feature type="region of interest" description="Disordered" evidence="1">
    <location>
        <begin position="323"/>
        <end position="363"/>
    </location>
</feature>
<dbReference type="KEGG" id="camu:CA2015_0783"/>
<dbReference type="PROSITE" id="PS51257">
    <property type="entry name" value="PROKAR_LIPOPROTEIN"/>
    <property type="match status" value="1"/>
</dbReference>
<dbReference type="SUPFAM" id="SSF48452">
    <property type="entry name" value="TPR-like"/>
    <property type="match status" value="1"/>
</dbReference>
<dbReference type="AlphaFoldDB" id="A0A0H4PPP9"/>
<evidence type="ECO:0008006" key="4">
    <source>
        <dbReference type="Google" id="ProtNLM"/>
    </source>
</evidence>
<dbReference type="InterPro" id="IPR041662">
    <property type="entry name" value="SusD-like_2"/>
</dbReference>
<dbReference type="InterPro" id="IPR011990">
    <property type="entry name" value="TPR-like_helical_dom_sf"/>
</dbReference>
<evidence type="ECO:0000256" key="1">
    <source>
        <dbReference type="SAM" id="MobiDB-lite"/>
    </source>
</evidence>
<feature type="compositionally biased region" description="Polar residues" evidence="1">
    <location>
        <begin position="352"/>
        <end position="363"/>
    </location>
</feature>
<sequence length="535" mass="59608">MSIIDRIIMKNNLLNSALLFCLLILASCDQGFEELNKDPNAVTAEQFNPSFLLTTAQLRSAHGDHNTSLYYGTCFVQQMASLSNVGIFDYHGDKYVYHKGNNEQLWNATYGSASESRPAKLIEDILVQTEEDPDFNNLHQMARIWRTIIYHRLTDMYGDIPYFESSRGYYEQIFKPKYDAQKEIYLDMLSELEDAVSKLDASKENFAAADIAYDGDIAKWKKLGNSMMLRLGMRLSKVEPSTSEAWVKKAVAGGVFTDNEDNLLISGTDATGTSAALANGMSWTISVGTRSPGKIAATFFNYLSDHNDPRLKYTVAVYTDPTDVSTKNTDPSVQKGLPNGLDRQTLEADPSYNPNSPGQEHQYSGVNRSVYAKLDGPRMFITYAEVQYMMAEAAVRGWISGDAASYYESGVTGAMKMLNQYDASAVITDQEIAEYLQAHPFVGAANTVAALEQINTQYWAATFLNGYEAFSNVRRSGYPVLTPINYPDNETGGLFPGRLRYPDNEPVLNAENYNAAVSRQGADNYITKVWWDVAN</sequence>
<accession>A0A0H4PPP9</accession>
<dbReference type="EMBL" id="CP012040">
    <property type="protein sequence ID" value="AKP50242.1"/>
    <property type="molecule type" value="Genomic_DNA"/>
</dbReference>
<reference evidence="2 3" key="1">
    <citation type="submission" date="2015-07" db="EMBL/GenBank/DDBJ databases">
        <authorList>
            <person name="Kim K.M."/>
        </authorList>
    </citation>
    <scope>NUCLEOTIDE SEQUENCE [LARGE SCALE GENOMIC DNA]</scope>
    <source>
        <strain evidence="2 3">KCTC 12363</strain>
    </source>
</reference>
<gene>
    <name evidence="2" type="ORF">CA2015_0783</name>
</gene>
<dbReference type="OrthoDB" id="973072at2"/>
<feature type="compositionally biased region" description="Polar residues" evidence="1">
    <location>
        <begin position="323"/>
        <end position="332"/>
    </location>
</feature>
<proteinExistence type="predicted"/>
<dbReference type="PATRIC" id="fig|320787.5.peg.876"/>
<dbReference type="STRING" id="320787.CA2015_0783"/>
<evidence type="ECO:0000313" key="3">
    <source>
        <dbReference type="Proteomes" id="UP000036520"/>
    </source>
</evidence>
<name>A0A0H4PPP9_9BACT</name>
<evidence type="ECO:0000313" key="2">
    <source>
        <dbReference type="EMBL" id="AKP50242.1"/>
    </source>
</evidence>
<protein>
    <recommendedName>
        <fullName evidence="4">SusD/RagB family nutrient-binding outer membrane lipoprotein</fullName>
    </recommendedName>
</protein>
<dbReference type="Pfam" id="PF12771">
    <property type="entry name" value="SusD-like_2"/>
    <property type="match status" value="1"/>
</dbReference>
<organism evidence="2 3">
    <name type="scientific">Cyclobacterium amurskyense</name>
    <dbReference type="NCBI Taxonomy" id="320787"/>
    <lineage>
        <taxon>Bacteria</taxon>
        <taxon>Pseudomonadati</taxon>
        <taxon>Bacteroidota</taxon>
        <taxon>Cytophagia</taxon>
        <taxon>Cytophagales</taxon>
        <taxon>Cyclobacteriaceae</taxon>
        <taxon>Cyclobacterium</taxon>
    </lineage>
</organism>